<dbReference type="InterPro" id="IPR000748">
    <property type="entry name" value="PsdUridine_synth_RsuA/RluB/E/F"/>
</dbReference>
<keyword evidence="3" id="KW-0694">RNA-binding</keyword>
<organism evidence="6 7">
    <name type="scientific">Lederbergia citri</name>
    <dbReference type="NCBI Taxonomy" id="2833580"/>
    <lineage>
        <taxon>Bacteria</taxon>
        <taxon>Bacillati</taxon>
        <taxon>Bacillota</taxon>
        <taxon>Bacilli</taxon>
        <taxon>Bacillales</taxon>
        <taxon>Bacillaceae</taxon>
        <taxon>Lederbergia</taxon>
    </lineage>
</organism>
<dbReference type="Pfam" id="PF00849">
    <property type="entry name" value="PseudoU_synth_2"/>
    <property type="match status" value="1"/>
</dbReference>
<evidence type="ECO:0000256" key="4">
    <source>
        <dbReference type="RuleBase" id="RU003887"/>
    </source>
</evidence>
<dbReference type="FunFam" id="3.30.70.1560:FF:000002">
    <property type="entry name" value="Pseudouridine synthase"/>
    <property type="match status" value="1"/>
</dbReference>
<keyword evidence="2 4" id="KW-0413">Isomerase</keyword>
<evidence type="ECO:0000256" key="2">
    <source>
        <dbReference type="ARBA" id="ARBA00023235"/>
    </source>
</evidence>
<evidence type="ECO:0000313" key="6">
    <source>
        <dbReference type="EMBL" id="MBS4196117.1"/>
    </source>
</evidence>
<dbReference type="CDD" id="cd02554">
    <property type="entry name" value="PseudoU_synth_RluF"/>
    <property type="match status" value="1"/>
</dbReference>
<protein>
    <recommendedName>
        <fullName evidence="4">Pseudouridine synthase</fullName>
        <ecNumber evidence="4">5.4.99.-</ecNumber>
    </recommendedName>
</protein>
<name>A0A942THA0_9BACI</name>
<dbReference type="InterPro" id="IPR036986">
    <property type="entry name" value="S4_RNA-bd_sf"/>
</dbReference>
<dbReference type="Proteomes" id="UP000681414">
    <property type="component" value="Unassembled WGS sequence"/>
</dbReference>
<comment type="similarity">
    <text evidence="1 4">Belongs to the pseudouridine synthase RsuA family.</text>
</comment>
<dbReference type="Gene3D" id="3.30.70.580">
    <property type="entry name" value="Pseudouridine synthase I, catalytic domain, N-terminal subdomain"/>
    <property type="match status" value="1"/>
</dbReference>
<dbReference type="PANTHER" id="PTHR47683">
    <property type="entry name" value="PSEUDOURIDINE SYNTHASE FAMILY PROTEIN-RELATED"/>
    <property type="match status" value="1"/>
</dbReference>
<dbReference type="InterPro" id="IPR002942">
    <property type="entry name" value="S4_RNA-bd"/>
</dbReference>
<accession>A0A942THA0</accession>
<reference evidence="6 7" key="1">
    <citation type="submission" date="2021-05" db="EMBL/GenBank/DDBJ databases">
        <title>Novel Bacillus species.</title>
        <authorList>
            <person name="Liu G."/>
        </authorList>
    </citation>
    <scope>NUCLEOTIDE SEQUENCE [LARGE SCALE GENOMIC DNA]</scope>
    <source>
        <strain evidence="7">FJAT-49780</strain>
    </source>
</reference>
<dbReference type="CDD" id="cd00165">
    <property type="entry name" value="S4"/>
    <property type="match status" value="1"/>
</dbReference>
<dbReference type="SUPFAM" id="SSF55120">
    <property type="entry name" value="Pseudouridine synthase"/>
    <property type="match status" value="1"/>
</dbReference>
<dbReference type="Gene3D" id="3.10.290.10">
    <property type="entry name" value="RNA-binding S4 domain"/>
    <property type="match status" value="1"/>
</dbReference>
<dbReference type="InterPro" id="IPR018496">
    <property type="entry name" value="PsdUridine_synth_RsuA/RluB_CS"/>
</dbReference>
<dbReference type="EMBL" id="JAGYPG010000002">
    <property type="protein sequence ID" value="MBS4196117.1"/>
    <property type="molecule type" value="Genomic_DNA"/>
</dbReference>
<dbReference type="InterPro" id="IPR006145">
    <property type="entry name" value="PsdUridine_synth_RsuA/RluA"/>
</dbReference>
<evidence type="ECO:0000259" key="5">
    <source>
        <dbReference type="SMART" id="SM00363"/>
    </source>
</evidence>
<dbReference type="SMART" id="SM00363">
    <property type="entry name" value="S4"/>
    <property type="match status" value="1"/>
</dbReference>
<evidence type="ECO:0000256" key="1">
    <source>
        <dbReference type="ARBA" id="ARBA00008348"/>
    </source>
</evidence>
<dbReference type="Gene3D" id="3.30.70.1560">
    <property type="entry name" value="Alpha-L RNA-binding motif"/>
    <property type="match status" value="1"/>
</dbReference>
<gene>
    <name evidence="6" type="ORF">KHA97_13705</name>
</gene>
<dbReference type="InterPro" id="IPR050343">
    <property type="entry name" value="RsuA_PseudoU_synthase"/>
</dbReference>
<dbReference type="GO" id="GO:0120159">
    <property type="term" value="F:rRNA pseudouridine synthase activity"/>
    <property type="evidence" value="ECO:0007669"/>
    <property type="project" value="UniProtKB-ARBA"/>
</dbReference>
<dbReference type="PANTHER" id="PTHR47683:SF2">
    <property type="entry name" value="RNA-BINDING S4 DOMAIN-CONTAINING PROTEIN"/>
    <property type="match status" value="1"/>
</dbReference>
<dbReference type="RefSeq" id="WP_213125274.1">
    <property type="nucleotide sequence ID" value="NZ_JAGYPG010000002.1"/>
</dbReference>
<dbReference type="GO" id="GO:0000455">
    <property type="term" value="P:enzyme-directed rRNA pseudouridine synthesis"/>
    <property type="evidence" value="ECO:0007669"/>
    <property type="project" value="UniProtKB-ARBA"/>
</dbReference>
<evidence type="ECO:0000313" key="7">
    <source>
        <dbReference type="Proteomes" id="UP000681414"/>
    </source>
</evidence>
<dbReference type="Pfam" id="PF01479">
    <property type="entry name" value="S4"/>
    <property type="match status" value="1"/>
</dbReference>
<proteinExistence type="inferred from homology"/>
<keyword evidence="7" id="KW-1185">Reference proteome</keyword>
<dbReference type="SUPFAM" id="SSF55174">
    <property type="entry name" value="Alpha-L RNA-binding motif"/>
    <property type="match status" value="1"/>
</dbReference>
<sequence>MRLNNYISSTGLCSRRKADELIAQKKVKVNGEIAVLGLTVGPEDKVEVEGKLLKKKHKDVYIALNKPVGITCTTERHIEGNIIDFVNHPERIFPIGRLDKDSEGLILLTSDGSIVNEILREENQHEKDYIVTVNKNISPTFIDALANGVRIFNPVKKAYTTTKKCKVVKINDRSFKITLSQGLNRQIRRMCSHFGYKVIKLKRVRIAHISLNNLPIGKWRDLTEEEVREFTSRKK</sequence>
<comment type="caution">
    <text evidence="6">The sequence shown here is derived from an EMBL/GenBank/DDBJ whole genome shotgun (WGS) entry which is preliminary data.</text>
</comment>
<feature type="domain" description="RNA-binding S4" evidence="5">
    <location>
        <begin position="1"/>
        <end position="58"/>
    </location>
</feature>
<dbReference type="FunFam" id="3.10.290.10:FF:000003">
    <property type="entry name" value="Pseudouridine synthase"/>
    <property type="match status" value="1"/>
</dbReference>
<dbReference type="NCBIfam" id="TIGR00093">
    <property type="entry name" value="pseudouridine synthase"/>
    <property type="match status" value="1"/>
</dbReference>
<dbReference type="InterPro" id="IPR042092">
    <property type="entry name" value="PsdUridine_s_RsuA/RluB/E/F_cat"/>
</dbReference>
<dbReference type="AlphaFoldDB" id="A0A942THA0"/>
<dbReference type="PROSITE" id="PS01149">
    <property type="entry name" value="PSI_RSU"/>
    <property type="match status" value="1"/>
</dbReference>
<dbReference type="GO" id="GO:0003723">
    <property type="term" value="F:RNA binding"/>
    <property type="evidence" value="ECO:0007669"/>
    <property type="project" value="UniProtKB-KW"/>
</dbReference>
<evidence type="ECO:0000256" key="3">
    <source>
        <dbReference type="PROSITE-ProRule" id="PRU00182"/>
    </source>
</evidence>
<dbReference type="InterPro" id="IPR020103">
    <property type="entry name" value="PsdUridine_synth_cat_dom_sf"/>
</dbReference>
<dbReference type="InterPro" id="IPR020094">
    <property type="entry name" value="TruA/RsuA/RluB/E/F_N"/>
</dbReference>
<dbReference type="EC" id="5.4.99.-" evidence="4"/>
<dbReference type="PROSITE" id="PS50889">
    <property type="entry name" value="S4"/>
    <property type="match status" value="1"/>
</dbReference>